<dbReference type="AlphaFoldDB" id="D2A071"/>
<keyword evidence="1" id="KW-0732">Signal</keyword>
<evidence type="ECO:0000256" key="3">
    <source>
        <dbReference type="ARBA" id="ARBA00022837"/>
    </source>
</evidence>
<name>D2A071_TRICA</name>
<dbReference type="EMBL" id="KQ971338">
    <property type="protein sequence ID" value="EFA02478.2"/>
    <property type="molecule type" value="Genomic_DNA"/>
</dbReference>
<dbReference type="InParanoid" id="D2A071"/>
<dbReference type="eggNOG" id="KOG4065">
    <property type="taxonomic scope" value="Eukaryota"/>
</dbReference>
<dbReference type="HOGENOM" id="CLU_100744_0_0_1"/>
<reference evidence="5 6" key="1">
    <citation type="journal article" date="2008" name="Nature">
        <title>The genome of the model beetle and pest Tribolium castaneum.</title>
        <authorList>
            <consortium name="Tribolium Genome Sequencing Consortium"/>
            <person name="Richards S."/>
            <person name="Gibbs R.A."/>
            <person name="Weinstock G.M."/>
            <person name="Brown S.J."/>
            <person name="Denell R."/>
            <person name="Beeman R.W."/>
            <person name="Gibbs R."/>
            <person name="Beeman R.W."/>
            <person name="Brown S.J."/>
            <person name="Bucher G."/>
            <person name="Friedrich M."/>
            <person name="Grimmelikhuijzen C.J."/>
            <person name="Klingler M."/>
            <person name="Lorenzen M."/>
            <person name="Richards S."/>
            <person name="Roth S."/>
            <person name="Schroder R."/>
            <person name="Tautz D."/>
            <person name="Zdobnov E.M."/>
            <person name="Muzny D."/>
            <person name="Gibbs R.A."/>
            <person name="Weinstock G.M."/>
            <person name="Attaway T."/>
            <person name="Bell S."/>
            <person name="Buhay C.J."/>
            <person name="Chandrabose M.N."/>
            <person name="Chavez D."/>
            <person name="Clerk-Blankenburg K.P."/>
            <person name="Cree A."/>
            <person name="Dao M."/>
            <person name="Davis C."/>
            <person name="Chacko J."/>
            <person name="Dinh H."/>
            <person name="Dugan-Rocha S."/>
            <person name="Fowler G."/>
            <person name="Garner T.T."/>
            <person name="Garnes J."/>
            <person name="Gnirke A."/>
            <person name="Hawes A."/>
            <person name="Hernandez J."/>
            <person name="Hines S."/>
            <person name="Holder M."/>
            <person name="Hume J."/>
            <person name="Jhangiani S.N."/>
            <person name="Joshi V."/>
            <person name="Khan Z.M."/>
            <person name="Jackson L."/>
            <person name="Kovar C."/>
            <person name="Kowis A."/>
            <person name="Lee S."/>
            <person name="Lewis L.R."/>
            <person name="Margolis J."/>
            <person name="Morgan M."/>
            <person name="Nazareth L.V."/>
            <person name="Nguyen N."/>
            <person name="Okwuonu G."/>
            <person name="Parker D."/>
            <person name="Richards S."/>
            <person name="Ruiz S.J."/>
            <person name="Santibanez J."/>
            <person name="Savard J."/>
            <person name="Scherer S.E."/>
            <person name="Schneider B."/>
            <person name="Sodergren E."/>
            <person name="Tautz D."/>
            <person name="Vattahil S."/>
            <person name="Villasana D."/>
            <person name="White C.S."/>
            <person name="Wright R."/>
            <person name="Park Y."/>
            <person name="Beeman R.W."/>
            <person name="Lord J."/>
            <person name="Oppert B."/>
            <person name="Lorenzen M."/>
            <person name="Brown S."/>
            <person name="Wang L."/>
            <person name="Savard J."/>
            <person name="Tautz D."/>
            <person name="Richards S."/>
            <person name="Weinstock G."/>
            <person name="Gibbs R.A."/>
            <person name="Liu Y."/>
            <person name="Worley K."/>
            <person name="Weinstock G."/>
            <person name="Elsik C.G."/>
            <person name="Reese J.T."/>
            <person name="Elhaik E."/>
            <person name="Landan G."/>
            <person name="Graur D."/>
            <person name="Arensburger P."/>
            <person name="Atkinson P."/>
            <person name="Beeman R.W."/>
            <person name="Beidler J."/>
            <person name="Brown S.J."/>
            <person name="Demuth J.P."/>
            <person name="Drury D.W."/>
            <person name="Du Y.Z."/>
            <person name="Fujiwara H."/>
            <person name="Lorenzen M."/>
            <person name="Maselli V."/>
            <person name="Osanai M."/>
            <person name="Park Y."/>
            <person name="Robertson H.M."/>
            <person name="Tu Z."/>
            <person name="Wang J.J."/>
            <person name="Wang S."/>
            <person name="Richards S."/>
            <person name="Song H."/>
            <person name="Zhang L."/>
            <person name="Sodergren E."/>
            <person name="Werner D."/>
            <person name="Stanke M."/>
            <person name="Morgenstern B."/>
            <person name="Solovyev V."/>
            <person name="Kosarev P."/>
            <person name="Brown G."/>
            <person name="Chen H.C."/>
            <person name="Ermolaeva O."/>
            <person name="Hlavina W."/>
            <person name="Kapustin Y."/>
            <person name="Kiryutin B."/>
            <person name="Kitts P."/>
            <person name="Maglott D."/>
            <person name="Pruitt K."/>
            <person name="Sapojnikov V."/>
            <person name="Souvorov A."/>
            <person name="Mackey A.J."/>
            <person name="Waterhouse R.M."/>
            <person name="Wyder S."/>
            <person name="Zdobnov E.M."/>
            <person name="Zdobnov E.M."/>
            <person name="Wyder S."/>
            <person name="Kriventseva E.V."/>
            <person name="Kadowaki T."/>
            <person name="Bork P."/>
            <person name="Aranda M."/>
            <person name="Bao R."/>
            <person name="Beermann A."/>
            <person name="Berns N."/>
            <person name="Bolognesi R."/>
            <person name="Bonneton F."/>
            <person name="Bopp D."/>
            <person name="Brown S.J."/>
            <person name="Bucher G."/>
            <person name="Butts T."/>
            <person name="Chaumot A."/>
            <person name="Denell R.E."/>
            <person name="Ferrier D.E."/>
            <person name="Friedrich M."/>
            <person name="Gordon C.M."/>
            <person name="Jindra M."/>
            <person name="Klingler M."/>
            <person name="Lan Q."/>
            <person name="Lattorff H.M."/>
            <person name="Laudet V."/>
            <person name="von Levetsow C."/>
            <person name="Liu Z."/>
            <person name="Lutz R."/>
            <person name="Lynch J.A."/>
            <person name="da Fonseca R.N."/>
            <person name="Posnien N."/>
            <person name="Reuter R."/>
            <person name="Roth S."/>
            <person name="Savard J."/>
            <person name="Schinko J.B."/>
            <person name="Schmitt C."/>
            <person name="Schoppmeier M."/>
            <person name="Schroder R."/>
            <person name="Shippy T.D."/>
            <person name="Simonnet F."/>
            <person name="Marques-Souza H."/>
            <person name="Tautz D."/>
            <person name="Tomoyasu Y."/>
            <person name="Trauner J."/>
            <person name="Van der Zee M."/>
            <person name="Vervoort M."/>
            <person name="Wittkopp N."/>
            <person name="Wimmer E.A."/>
            <person name="Yang X."/>
            <person name="Jones A.K."/>
            <person name="Sattelle D.B."/>
            <person name="Ebert P.R."/>
            <person name="Nelson D."/>
            <person name="Scott J.G."/>
            <person name="Beeman R.W."/>
            <person name="Muthukrishnan S."/>
            <person name="Kramer K.J."/>
            <person name="Arakane Y."/>
            <person name="Beeman R.W."/>
            <person name="Zhu Q."/>
            <person name="Hogenkamp D."/>
            <person name="Dixit R."/>
            <person name="Oppert B."/>
            <person name="Jiang H."/>
            <person name="Zou Z."/>
            <person name="Marshall J."/>
            <person name="Elpidina E."/>
            <person name="Vinokurov K."/>
            <person name="Oppert C."/>
            <person name="Zou Z."/>
            <person name="Evans J."/>
            <person name="Lu Z."/>
            <person name="Zhao P."/>
            <person name="Sumathipala N."/>
            <person name="Altincicek B."/>
            <person name="Vilcinskas A."/>
            <person name="Williams M."/>
            <person name="Hultmark D."/>
            <person name="Hetru C."/>
            <person name="Jiang H."/>
            <person name="Grimmelikhuijzen C.J."/>
            <person name="Hauser F."/>
            <person name="Cazzamali G."/>
            <person name="Williamson M."/>
            <person name="Park Y."/>
            <person name="Li B."/>
            <person name="Tanaka Y."/>
            <person name="Predel R."/>
            <person name="Neupert S."/>
            <person name="Schachtner J."/>
            <person name="Verleyen P."/>
            <person name="Raible F."/>
            <person name="Bork P."/>
            <person name="Friedrich M."/>
            <person name="Walden K.K."/>
            <person name="Robertson H.M."/>
            <person name="Angeli S."/>
            <person name="Foret S."/>
            <person name="Bucher G."/>
            <person name="Schuetz S."/>
            <person name="Maleszka R."/>
            <person name="Wimmer E.A."/>
            <person name="Beeman R.W."/>
            <person name="Lorenzen M."/>
            <person name="Tomoyasu Y."/>
            <person name="Miller S.C."/>
            <person name="Grossmann D."/>
            <person name="Bucher G."/>
        </authorList>
    </citation>
    <scope>NUCLEOTIDE SEQUENCE [LARGE SCALE GENOMIC DNA]</scope>
    <source>
        <strain evidence="5 6">Georgia GA2</strain>
    </source>
</reference>
<dbReference type="FunCoup" id="D2A071">
    <property type="interactions" value="19"/>
</dbReference>
<organism evidence="5 6">
    <name type="scientific">Tribolium castaneum</name>
    <name type="common">Red flour beetle</name>
    <dbReference type="NCBI Taxonomy" id="7070"/>
    <lineage>
        <taxon>Eukaryota</taxon>
        <taxon>Metazoa</taxon>
        <taxon>Ecdysozoa</taxon>
        <taxon>Arthropoda</taxon>
        <taxon>Hexapoda</taxon>
        <taxon>Insecta</taxon>
        <taxon>Pterygota</taxon>
        <taxon>Neoptera</taxon>
        <taxon>Endopterygota</taxon>
        <taxon>Coleoptera</taxon>
        <taxon>Polyphaga</taxon>
        <taxon>Cucujiformia</taxon>
        <taxon>Tenebrionidae</taxon>
        <taxon>Tenebrionidae incertae sedis</taxon>
        <taxon>Tribolium</taxon>
    </lineage>
</organism>
<sequence>MSSEDDVGAEGAGELPNAPRQEETPLKSNLVAVQTWGDFERLEEKASDYSCQIAGQNREFLGACPAEAVDRSKPVPAPRDEADGMISGFFLIMVLIQASEGRGPHHPRGEAVVKHVHYRPTKTAPEKLTQDAELLHDKEHLQEHLEEIIKEPDLSKMTDEELEFYYFQVHDTDKNSKLDGLEILNAILHTAHEEKHEEGEDTHSLEDFEYYVELIDRVLAEDDSDKDGYLSYPEYTSGRRNAIIAENRNQPSVKMVSHG</sequence>
<evidence type="ECO:0000313" key="6">
    <source>
        <dbReference type="Proteomes" id="UP000007266"/>
    </source>
</evidence>
<reference evidence="5 6" key="2">
    <citation type="journal article" date="2010" name="Nucleic Acids Res.">
        <title>BeetleBase in 2010: revisions to provide comprehensive genomic information for Tribolium castaneum.</title>
        <authorList>
            <person name="Kim H.S."/>
            <person name="Murphy T."/>
            <person name="Xia J."/>
            <person name="Caragea D."/>
            <person name="Park Y."/>
            <person name="Beeman R.W."/>
            <person name="Lorenzen M.D."/>
            <person name="Butcher S."/>
            <person name="Manak J.R."/>
            <person name="Brown S.J."/>
        </authorList>
    </citation>
    <scope>GENOME REANNOTATION</scope>
    <source>
        <strain evidence="5 6">Georgia GA2</strain>
    </source>
</reference>
<proteinExistence type="predicted"/>
<evidence type="ECO:0000256" key="1">
    <source>
        <dbReference type="ARBA" id="ARBA00022729"/>
    </source>
</evidence>
<evidence type="ECO:0000256" key="2">
    <source>
        <dbReference type="ARBA" id="ARBA00022737"/>
    </source>
</evidence>
<dbReference type="InterPro" id="IPR011992">
    <property type="entry name" value="EF-hand-dom_pair"/>
</dbReference>
<evidence type="ECO:0008006" key="7">
    <source>
        <dbReference type="Google" id="ProtNLM"/>
    </source>
</evidence>
<protein>
    <recommendedName>
        <fullName evidence="7">Multiple coagulation factor deficiency protein 2 homolog-like Protein</fullName>
    </recommendedName>
</protein>
<keyword evidence="6" id="KW-1185">Reference proteome</keyword>
<accession>D2A071</accession>
<feature type="region of interest" description="Disordered" evidence="4">
    <location>
        <begin position="1"/>
        <end position="28"/>
    </location>
</feature>
<keyword evidence="3" id="KW-0106">Calcium</keyword>
<dbReference type="PANTHER" id="PTHR23104">
    <property type="entry name" value="MULTIPLE COAGULATION FACTOR DEFICIENCY PROTEIN 2 NEURAL STEM CELL DERIVED NEURONAL SURVIVAL PROTEIN"/>
    <property type="match status" value="1"/>
</dbReference>
<dbReference type="InterPro" id="IPR018247">
    <property type="entry name" value="EF_Hand_1_Ca_BS"/>
</dbReference>
<dbReference type="PROSITE" id="PS00018">
    <property type="entry name" value="EF_HAND_1"/>
    <property type="match status" value="1"/>
</dbReference>
<dbReference type="Gene3D" id="1.10.238.10">
    <property type="entry name" value="EF-hand"/>
    <property type="match status" value="1"/>
</dbReference>
<dbReference type="Proteomes" id="UP000007266">
    <property type="component" value="Linkage group 4"/>
</dbReference>
<dbReference type="InterPro" id="IPR052110">
    <property type="entry name" value="MCFD2-like"/>
</dbReference>
<dbReference type="SUPFAM" id="SSF47473">
    <property type="entry name" value="EF-hand"/>
    <property type="match status" value="1"/>
</dbReference>
<keyword evidence="2" id="KW-0677">Repeat</keyword>
<evidence type="ECO:0000256" key="4">
    <source>
        <dbReference type="SAM" id="MobiDB-lite"/>
    </source>
</evidence>
<evidence type="ECO:0000313" key="5">
    <source>
        <dbReference type="EMBL" id="EFA02478.2"/>
    </source>
</evidence>
<dbReference type="STRING" id="7070.D2A071"/>
<gene>
    <name evidence="5" type="primary">AUGUSTUS-3.0.2_08169</name>
    <name evidence="5" type="ORF">TcasGA2_TC008169</name>
</gene>
<dbReference type="PANTHER" id="PTHR23104:SF1">
    <property type="entry name" value="EF-HAND DOMAIN-CONTAINING PROTEIN"/>
    <property type="match status" value="1"/>
</dbReference>